<keyword evidence="3" id="KW-1185">Reference proteome</keyword>
<dbReference type="AlphaFoldDB" id="A0A316YCZ7"/>
<proteinExistence type="predicted"/>
<gene>
    <name evidence="2" type="ORF">FA10DRAFT_270109</name>
</gene>
<dbReference type="EMBL" id="KZ819644">
    <property type="protein sequence ID" value="PWN86548.1"/>
    <property type="molecule type" value="Genomic_DNA"/>
</dbReference>
<sequence length="213" mass="22755">MDGRSERTTKAPASSHGPLSAILSPLFPSLCAHSRVCSSSGERHSQKAHASFSLPSSRWRCDKREMHSRKHNTLRSPECPASKKAAGEGGAWNERRALNSRASLTPARSPAALRAPGSPGDFSEGARARVPSKQIVRSGAGTEVETSKTQEQDRRVGGGAAEEREDRGQKEAFGCVPPDHSPYRPSHLSPLHSLGRSPSSSLRFSPSDSGPLS</sequence>
<organism evidence="2 3">
    <name type="scientific">Acaromyces ingoldii</name>
    <dbReference type="NCBI Taxonomy" id="215250"/>
    <lineage>
        <taxon>Eukaryota</taxon>
        <taxon>Fungi</taxon>
        <taxon>Dikarya</taxon>
        <taxon>Basidiomycota</taxon>
        <taxon>Ustilaginomycotina</taxon>
        <taxon>Exobasidiomycetes</taxon>
        <taxon>Exobasidiales</taxon>
        <taxon>Cryptobasidiaceae</taxon>
        <taxon>Acaromyces</taxon>
    </lineage>
</organism>
<feature type="region of interest" description="Disordered" evidence="1">
    <location>
        <begin position="38"/>
        <end position="213"/>
    </location>
</feature>
<reference evidence="2 3" key="1">
    <citation type="journal article" date="2018" name="Mol. Biol. Evol.">
        <title>Broad Genomic Sampling Reveals a Smut Pathogenic Ancestry of the Fungal Clade Ustilaginomycotina.</title>
        <authorList>
            <person name="Kijpornyongpan T."/>
            <person name="Mondo S.J."/>
            <person name="Barry K."/>
            <person name="Sandor L."/>
            <person name="Lee J."/>
            <person name="Lipzen A."/>
            <person name="Pangilinan J."/>
            <person name="LaButti K."/>
            <person name="Hainaut M."/>
            <person name="Henrissat B."/>
            <person name="Grigoriev I.V."/>
            <person name="Spatafora J.W."/>
            <person name="Aime M.C."/>
        </authorList>
    </citation>
    <scope>NUCLEOTIDE SEQUENCE [LARGE SCALE GENOMIC DNA]</scope>
    <source>
        <strain evidence="2 3">MCA 4198</strain>
    </source>
</reference>
<dbReference type="Proteomes" id="UP000245768">
    <property type="component" value="Unassembled WGS sequence"/>
</dbReference>
<name>A0A316YCZ7_9BASI</name>
<dbReference type="InParanoid" id="A0A316YCZ7"/>
<evidence type="ECO:0000313" key="3">
    <source>
        <dbReference type="Proteomes" id="UP000245768"/>
    </source>
</evidence>
<feature type="compositionally biased region" description="Basic and acidic residues" evidence="1">
    <location>
        <begin position="145"/>
        <end position="170"/>
    </location>
</feature>
<accession>A0A316YCZ7</accession>
<dbReference type="RefSeq" id="XP_025373746.1">
    <property type="nucleotide sequence ID" value="XM_025523001.1"/>
</dbReference>
<protein>
    <submittedName>
        <fullName evidence="2">Uncharacterized protein</fullName>
    </submittedName>
</protein>
<dbReference type="GeneID" id="37044917"/>
<evidence type="ECO:0000256" key="1">
    <source>
        <dbReference type="SAM" id="MobiDB-lite"/>
    </source>
</evidence>
<feature type="compositionally biased region" description="Low complexity" evidence="1">
    <location>
        <begin position="183"/>
        <end position="213"/>
    </location>
</feature>
<feature type="region of interest" description="Disordered" evidence="1">
    <location>
        <begin position="1"/>
        <end position="21"/>
    </location>
</feature>
<evidence type="ECO:0000313" key="2">
    <source>
        <dbReference type="EMBL" id="PWN86548.1"/>
    </source>
</evidence>